<dbReference type="SMART" id="SM00507">
    <property type="entry name" value="HNHc"/>
    <property type="match status" value="1"/>
</dbReference>
<accession>A0ABY6HN93</accession>
<evidence type="ECO:0000259" key="1">
    <source>
        <dbReference type="SMART" id="SM00507"/>
    </source>
</evidence>
<reference evidence="2" key="1">
    <citation type="submission" date="2022-09" db="EMBL/GenBank/DDBJ databases">
        <title>Actin cytoskeleton and complex cell architecture in an #Asgard archaeon.</title>
        <authorList>
            <person name="Ponce Toledo R.I."/>
            <person name="Schleper C."/>
            <person name="Rodrigues Oliveira T."/>
            <person name="Wollweber F."/>
            <person name="Xu J."/>
            <person name="Rittmann S."/>
            <person name="Klingl A."/>
            <person name="Pilhofer M."/>
        </authorList>
    </citation>
    <scope>NUCLEOTIDE SEQUENCE</scope>
    <source>
        <strain evidence="2">B-35</strain>
    </source>
</reference>
<proteinExistence type="predicted"/>
<feature type="domain" description="HNH nuclease" evidence="1">
    <location>
        <begin position="143"/>
        <end position="193"/>
    </location>
</feature>
<dbReference type="InterPro" id="IPR003615">
    <property type="entry name" value="HNH_nuc"/>
</dbReference>
<dbReference type="Proteomes" id="UP001208689">
    <property type="component" value="Chromosome"/>
</dbReference>
<protein>
    <recommendedName>
        <fullName evidence="1">HNH nuclease domain-containing protein</fullName>
    </recommendedName>
</protein>
<keyword evidence="3" id="KW-1185">Reference proteome</keyword>
<evidence type="ECO:0000313" key="3">
    <source>
        <dbReference type="Proteomes" id="UP001208689"/>
    </source>
</evidence>
<sequence>MGLRNWIQNFHRSSGITMVVCSLETDRHYQPKQNKHAYAAFLVYDPWLRTYKRFFIKHSPRLWDAKHKTYWISFEFSALVGSIVEFRGQHHRNISKTYYRVSKRKKTHLQKISSQKAYHLALKFAKSTSQKEYISTGRDIPAYVRLCVWKRDQGRCVVCGASENIEYDHIIPYSRGGTSTVDNIQILCLACNRRKSNRMVVPSKKSDITPLQ</sequence>
<organism evidence="2 3">
    <name type="scientific">Candidatus Lokiarchaeum ossiferum</name>
    <dbReference type="NCBI Taxonomy" id="2951803"/>
    <lineage>
        <taxon>Archaea</taxon>
        <taxon>Promethearchaeati</taxon>
        <taxon>Promethearchaeota</taxon>
        <taxon>Promethearchaeia</taxon>
        <taxon>Promethearchaeales</taxon>
        <taxon>Promethearchaeaceae</taxon>
        <taxon>Candidatus Lokiarchaeum</taxon>
    </lineage>
</organism>
<dbReference type="InterPro" id="IPR052892">
    <property type="entry name" value="NA-targeting_endonuclease"/>
</dbReference>
<dbReference type="InterPro" id="IPR002711">
    <property type="entry name" value="HNH"/>
</dbReference>
<name>A0ABY6HN93_9ARCH</name>
<dbReference type="PANTHER" id="PTHR33877:SF2">
    <property type="entry name" value="OS07G0170200 PROTEIN"/>
    <property type="match status" value="1"/>
</dbReference>
<dbReference type="Pfam" id="PF01844">
    <property type="entry name" value="HNH"/>
    <property type="match status" value="1"/>
</dbReference>
<dbReference type="Gene3D" id="1.10.30.50">
    <property type="match status" value="1"/>
</dbReference>
<dbReference type="EMBL" id="CP104013">
    <property type="protein sequence ID" value="UYP44981.1"/>
    <property type="molecule type" value="Genomic_DNA"/>
</dbReference>
<dbReference type="PANTHER" id="PTHR33877">
    <property type="entry name" value="SLL1193 PROTEIN"/>
    <property type="match status" value="1"/>
</dbReference>
<evidence type="ECO:0000313" key="2">
    <source>
        <dbReference type="EMBL" id="UYP44981.1"/>
    </source>
</evidence>
<dbReference type="CDD" id="cd00085">
    <property type="entry name" value="HNHc"/>
    <property type="match status" value="1"/>
</dbReference>
<gene>
    <name evidence="2" type="ORF">NEF87_001266</name>
</gene>